<reference evidence="1 2" key="1">
    <citation type="submission" date="2018-08" db="EMBL/GenBank/DDBJ databases">
        <title>Comparative genomics of wild bee and flower associated Lactobacillus reveals potential adaptation to the bee host.</title>
        <authorList>
            <person name="Vuong H.Q."/>
            <person name="Mcfrederick Q.S."/>
        </authorList>
    </citation>
    <scope>NUCLEOTIDE SEQUENCE [LARGE SCALE GENOMIC DNA]</scope>
    <source>
        <strain evidence="1 2">HV_04</strain>
    </source>
</reference>
<dbReference type="EMBL" id="QUAM01000006">
    <property type="protein sequence ID" value="TPR12757.1"/>
    <property type="molecule type" value="Genomic_DNA"/>
</dbReference>
<protein>
    <submittedName>
        <fullName evidence="1">Uncharacterized protein</fullName>
    </submittedName>
</protein>
<keyword evidence="2" id="KW-1185">Reference proteome</keyword>
<evidence type="ECO:0000313" key="1">
    <source>
        <dbReference type="EMBL" id="TPR12757.1"/>
    </source>
</evidence>
<proteinExistence type="predicted"/>
<sequence length="88" mass="10017">MKYLTNDDLAHLLHDHVQCKHEFGSIPDANLAVKVIEESNFDFKVIAAFYEDIAHLDDALDKVSASKIKQIIKTHDDEISGLNDDFYI</sequence>
<gene>
    <name evidence="1" type="ORF">DY048_07035</name>
</gene>
<evidence type="ECO:0000313" key="2">
    <source>
        <dbReference type="Proteomes" id="UP000767392"/>
    </source>
</evidence>
<accession>A0ABY2YRL9</accession>
<organism evidence="1 2">
    <name type="scientific">Apilactobacillus timberlakei</name>
    <dbReference type="NCBI Taxonomy" id="2008380"/>
    <lineage>
        <taxon>Bacteria</taxon>
        <taxon>Bacillati</taxon>
        <taxon>Bacillota</taxon>
        <taxon>Bacilli</taxon>
        <taxon>Lactobacillales</taxon>
        <taxon>Lactobacillaceae</taxon>
        <taxon>Apilactobacillus</taxon>
    </lineage>
</organism>
<dbReference type="RefSeq" id="WP_105988528.1">
    <property type="nucleotide sequence ID" value="NZ_POST01000011.1"/>
</dbReference>
<comment type="caution">
    <text evidence="1">The sequence shown here is derived from an EMBL/GenBank/DDBJ whole genome shotgun (WGS) entry which is preliminary data.</text>
</comment>
<name>A0ABY2YRL9_9LACO</name>
<dbReference type="Proteomes" id="UP000767392">
    <property type="component" value="Unassembled WGS sequence"/>
</dbReference>